<evidence type="ECO:0000313" key="10">
    <source>
        <dbReference type="Proteomes" id="UP000003688"/>
    </source>
</evidence>
<gene>
    <name evidence="9" type="ORF">Cflav_PD6291</name>
</gene>
<dbReference type="GO" id="GO:0003993">
    <property type="term" value="F:acid phosphatase activity"/>
    <property type="evidence" value="ECO:0007669"/>
    <property type="project" value="UniProtKB-UniRule"/>
</dbReference>
<comment type="catalytic activity">
    <reaction evidence="1 5">
        <text>a phosphate monoester + H2O = an alcohol + phosphate</text>
        <dbReference type="Rhea" id="RHEA:15017"/>
        <dbReference type="ChEBI" id="CHEBI:15377"/>
        <dbReference type="ChEBI" id="CHEBI:30879"/>
        <dbReference type="ChEBI" id="CHEBI:43474"/>
        <dbReference type="ChEBI" id="CHEBI:67140"/>
        <dbReference type="EC" id="3.1.3.2"/>
    </reaction>
</comment>
<dbReference type="EMBL" id="ABOX02000006">
    <property type="protein sequence ID" value="EEF62016.1"/>
    <property type="molecule type" value="Genomic_DNA"/>
</dbReference>
<comment type="cofactor">
    <cofactor evidence="6">
        <name>Fe cation</name>
        <dbReference type="ChEBI" id="CHEBI:24875"/>
    </cofactor>
    <text evidence="6">Binds 2 iron ions per subunit.</text>
</comment>
<keyword evidence="5 6" id="KW-0408">Iron</keyword>
<feature type="chain" id="PRO_5002894301" description="acid phosphatase" evidence="7">
    <location>
        <begin position="27"/>
        <end position="328"/>
    </location>
</feature>
<keyword evidence="6" id="KW-0479">Metal-binding</keyword>
<dbReference type="STRING" id="320771.Cflav_PD6291"/>
<dbReference type="Proteomes" id="UP000003688">
    <property type="component" value="Unassembled WGS sequence"/>
</dbReference>
<dbReference type="InterPro" id="IPR004843">
    <property type="entry name" value="Calcineurin-like_PHP"/>
</dbReference>
<feature type="binding site" evidence="6">
    <location>
        <position position="246"/>
    </location>
    <ligand>
        <name>Fe cation</name>
        <dbReference type="ChEBI" id="CHEBI:24875"/>
        <label>2</label>
    </ligand>
</feature>
<protein>
    <recommendedName>
        <fullName evidence="2 5">acid phosphatase</fullName>
        <ecNumber evidence="2 5">3.1.3.2</ecNumber>
    </recommendedName>
</protein>
<name>B9XD70_PEDPL</name>
<dbReference type="Gene3D" id="3.60.21.10">
    <property type="match status" value="1"/>
</dbReference>
<evidence type="ECO:0000256" key="4">
    <source>
        <dbReference type="ARBA" id="ARBA00022801"/>
    </source>
</evidence>
<dbReference type="PANTHER" id="PTHR10161:SF14">
    <property type="entry name" value="TARTRATE-RESISTANT ACID PHOSPHATASE TYPE 5"/>
    <property type="match status" value="1"/>
</dbReference>
<evidence type="ECO:0000256" key="6">
    <source>
        <dbReference type="PIRSR" id="PIRSR000898-1"/>
    </source>
</evidence>
<keyword evidence="3 7" id="KW-0732">Signal</keyword>
<feature type="domain" description="Calcineurin-like phosphoesterase" evidence="8">
    <location>
        <begin position="31"/>
        <end position="249"/>
    </location>
</feature>
<feature type="binding site" evidence="6">
    <location>
        <position position="73"/>
    </location>
    <ligand>
        <name>Fe cation</name>
        <dbReference type="ChEBI" id="CHEBI:24875"/>
        <label>1</label>
    </ligand>
</feature>
<evidence type="ECO:0000256" key="3">
    <source>
        <dbReference type="ARBA" id="ARBA00022729"/>
    </source>
</evidence>
<feature type="binding site" evidence="6">
    <location>
        <position position="111"/>
    </location>
    <ligand>
        <name>Fe cation</name>
        <dbReference type="ChEBI" id="CHEBI:24875"/>
        <label>2</label>
    </ligand>
</feature>
<evidence type="ECO:0000256" key="2">
    <source>
        <dbReference type="ARBA" id="ARBA00012646"/>
    </source>
</evidence>
<feature type="signal peptide" evidence="7">
    <location>
        <begin position="1"/>
        <end position="26"/>
    </location>
</feature>
<evidence type="ECO:0000256" key="5">
    <source>
        <dbReference type="PIRNR" id="PIRNR000898"/>
    </source>
</evidence>
<proteinExistence type="predicted"/>
<feature type="binding site" evidence="6">
    <location>
        <position position="76"/>
    </location>
    <ligand>
        <name>Fe cation</name>
        <dbReference type="ChEBI" id="CHEBI:24875"/>
        <label>1</label>
    </ligand>
</feature>
<keyword evidence="4 5" id="KW-0378">Hydrolase</keyword>
<dbReference type="InterPro" id="IPR029052">
    <property type="entry name" value="Metallo-depent_PP-like"/>
</dbReference>
<feature type="binding site" evidence="6">
    <location>
        <position position="208"/>
    </location>
    <ligand>
        <name>Fe cation</name>
        <dbReference type="ChEBI" id="CHEBI:24875"/>
        <label>2</label>
    </ligand>
</feature>
<dbReference type="Pfam" id="PF00149">
    <property type="entry name" value="Metallophos"/>
    <property type="match status" value="1"/>
</dbReference>
<keyword evidence="10" id="KW-1185">Reference proteome</keyword>
<dbReference type="InterPro" id="IPR024927">
    <property type="entry name" value="Acid_PPase"/>
</dbReference>
<dbReference type="AlphaFoldDB" id="B9XD70"/>
<comment type="caution">
    <text evidence="9">The sequence shown here is derived from an EMBL/GenBank/DDBJ whole genome shotgun (WGS) entry which is preliminary data.</text>
</comment>
<feature type="binding site" evidence="6">
    <location>
        <position position="248"/>
    </location>
    <ligand>
        <name>Fe cation</name>
        <dbReference type="ChEBI" id="CHEBI:24875"/>
        <label>1</label>
    </ligand>
</feature>
<reference evidence="9 10" key="1">
    <citation type="journal article" date="2011" name="J. Bacteriol.">
        <title>Genome sequence of 'Pedosphaera parvula' Ellin514, an aerobic Verrucomicrobial isolate from pasture soil.</title>
        <authorList>
            <person name="Kant R."/>
            <person name="van Passel M.W."/>
            <person name="Sangwan P."/>
            <person name="Palva A."/>
            <person name="Lucas S."/>
            <person name="Copeland A."/>
            <person name="Lapidus A."/>
            <person name="Glavina Del Rio T."/>
            <person name="Dalin E."/>
            <person name="Tice H."/>
            <person name="Bruce D."/>
            <person name="Goodwin L."/>
            <person name="Pitluck S."/>
            <person name="Chertkov O."/>
            <person name="Larimer F.W."/>
            <person name="Land M.L."/>
            <person name="Hauser L."/>
            <person name="Brettin T.S."/>
            <person name="Detter J.C."/>
            <person name="Han S."/>
            <person name="de Vos W.M."/>
            <person name="Janssen P.H."/>
            <person name="Smidt H."/>
        </authorList>
    </citation>
    <scope>NUCLEOTIDE SEQUENCE [LARGE SCALE GENOMIC DNA]</scope>
    <source>
        <strain evidence="9 10">Ellin514</strain>
    </source>
</reference>
<evidence type="ECO:0000256" key="7">
    <source>
        <dbReference type="SAM" id="SignalP"/>
    </source>
</evidence>
<dbReference type="InterPro" id="IPR051558">
    <property type="entry name" value="Metallophosphoesterase_PAP"/>
</dbReference>
<dbReference type="SUPFAM" id="SSF56300">
    <property type="entry name" value="Metallo-dependent phosphatases"/>
    <property type="match status" value="1"/>
</dbReference>
<evidence type="ECO:0000256" key="1">
    <source>
        <dbReference type="ARBA" id="ARBA00000032"/>
    </source>
</evidence>
<organism evidence="9 10">
    <name type="scientific">Pedosphaera parvula (strain Ellin514)</name>
    <dbReference type="NCBI Taxonomy" id="320771"/>
    <lineage>
        <taxon>Bacteria</taxon>
        <taxon>Pseudomonadati</taxon>
        <taxon>Verrucomicrobiota</taxon>
        <taxon>Pedosphaerae</taxon>
        <taxon>Pedosphaerales</taxon>
        <taxon>Pedosphaeraceae</taxon>
        <taxon>Pedosphaera</taxon>
    </lineage>
</organism>
<dbReference type="PANTHER" id="PTHR10161">
    <property type="entry name" value="TARTRATE-RESISTANT ACID PHOSPHATASE TYPE 5"/>
    <property type="match status" value="1"/>
</dbReference>
<dbReference type="EC" id="3.1.3.2" evidence="2 5"/>
<accession>B9XD70</accession>
<dbReference type="RefSeq" id="WP_007413768.1">
    <property type="nucleotide sequence ID" value="NZ_ABOX02000006.1"/>
</dbReference>
<evidence type="ECO:0000313" key="9">
    <source>
        <dbReference type="EMBL" id="EEF62016.1"/>
    </source>
</evidence>
<dbReference type="OrthoDB" id="9809781at2"/>
<feature type="binding site" evidence="6">
    <location>
        <position position="73"/>
    </location>
    <ligand>
        <name>Fe cation</name>
        <dbReference type="ChEBI" id="CHEBI:24875"/>
        <label>2</label>
    </ligand>
</feature>
<sequence precursor="true">MRSISNLKWQATVGLLCAFLTSSLFAADSLHFVALGDTGSGGPDQKKVAEAIAKYAETNKGSNAVDFVLLLGDNFYSDGVKTVDDPQWQDKFEKMYDAKRLPMPFYVVLGNHDWRNDAPDAELEYSKVHPDSRWKMDGHFFKRQFPSKPDNTNTAPLVDFFFIDTEAWNTKSPHISAYPDKHLGDKQMAWLENELKASRAKWKIAVAHHPLYSNGEHGHDAQVLELRKRLEPLFKRYGVNAFITGHDHDLERIEVPGHPTLFLISGAGSKLRKQTYDEWKPFYASQLGFLAVELDEKEMRGEFQNVDNQVIDVWKRISTAASQATVRK</sequence>
<evidence type="ECO:0000259" key="8">
    <source>
        <dbReference type="Pfam" id="PF00149"/>
    </source>
</evidence>
<dbReference type="PIRSF" id="PIRSF000898">
    <property type="entry name" value="Acid_Ptase_5"/>
    <property type="match status" value="1"/>
</dbReference>
<feature type="binding site" evidence="6">
    <location>
        <position position="37"/>
    </location>
    <ligand>
        <name>Fe cation</name>
        <dbReference type="ChEBI" id="CHEBI:24875"/>
        <label>1</label>
    </ligand>
</feature>
<dbReference type="GO" id="GO:0046872">
    <property type="term" value="F:metal ion binding"/>
    <property type="evidence" value="ECO:0007669"/>
    <property type="project" value="UniProtKB-KW"/>
</dbReference>